<dbReference type="InterPro" id="IPR000504">
    <property type="entry name" value="RRM_dom"/>
</dbReference>
<protein>
    <submittedName>
        <fullName evidence="4">RAD52 motif-containing protein 1 isoform X1</fullName>
    </submittedName>
</protein>
<name>A0A6P7SBJ6_9MOLL</name>
<dbReference type="InterPro" id="IPR057652">
    <property type="entry name" value="DSRM_RDM1"/>
</dbReference>
<dbReference type="RefSeq" id="XP_029635759.1">
    <property type="nucleotide sequence ID" value="XM_029779899.2"/>
</dbReference>
<dbReference type="GO" id="GO:0003723">
    <property type="term" value="F:RNA binding"/>
    <property type="evidence" value="ECO:0007669"/>
    <property type="project" value="UniProtKB-UniRule"/>
</dbReference>
<evidence type="ECO:0000256" key="1">
    <source>
        <dbReference type="PROSITE-ProRule" id="PRU00176"/>
    </source>
</evidence>
<evidence type="ECO:0000313" key="3">
    <source>
        <dbReference type="Proteomes" id="UP000515154"/>
    </source>
</evidence>
<proteinExistence type="predicted"/>
<dbReference type="SUPFAM" id="SSF54928">
    <property type="entry name" value="RNA-binding domain, RBD"/>
    <property type="match status" value="1"/>
</dbReference>
<dbReference type="SUPFAM" id="SSF54768">
    <property type="entry name" value="dsRNA-binding domain-like"/>
    <property type="match status" value="1"/>
</dbReference>
<dbReference type="KEGG" id="osn:115211036"/>
<organism evidence="3 4">
    <name type="scientific">Octopus sinensis</name>
    <name type="common">East Asian common octopus</name>
    <dbReference type="NCBI Taxonomy" id="2607531"/>
    <lineage>
        <taxon>Eukaryota</taxon>
        <taxon>Metazoa</taxon>
        <taxon>Spiralia</taxon>
        <taxon>Lophotrochozoa</taxon>
        <taxon>Mollusca</taxon>
        <taxon>Cephalopoda</taxon>
        <taxon>Coleoidea</taxon>
        <taxon>Octopodiformes</taxon>
        <taxon>Octopoda</taxon>
        <taxon>Incirrata</taxon>
        <taxon>Octopodidae</taxon>
        <taxon>Octopus</taxon>
    </lineage>
</organism>
<reference evidence="4" key="1">
    <citation type="submission" date="2025-08" db="UniProtKB">
        <authorList>
            <consortium name="RefSeq"/>
        </authorList>
    </citation>
    <scope>IDENTIFICATION</scope>
</reference>
<dbReference type="SMART" id="SM00360">
    <property type="entry name" value="RRM"/>
    <property type="match status" value="1"/>
</dbReference>
<sequence length="300" mass="34465">MNDIEIIEFCPPHSNRKNLFVSNIPLSLPPADIYDILYEKFSAFGLLYEIQLFSNTNQQPVQYEHVSHAGKNDSVSNNNNAYAFVKYYSIKASQSARRNLNCNLYIGGQQCKIVTAKRKNIFTLEHLSLNRCYDMANFYFGFNGWTTNIKLLKQDTYEMDTNSTICKVCFYSLSTVSLPFHRITSEGFGAWEETWNQNDPLQKLTVYHKARKICYQRSLVNAFSKILVLVLPNGKICAELNTSKPDIYCAETFETNLLQINELDQEPEVEADGNEENTIHEGTLNLDALNIQLLQELEDF</sequence>
<evidence type="ECO:0000313" key="4">
    <source>
        <dbReference type="RefSeq" id="XP_029635759.1"/>
    </source>
</evidence>
<accession>A0A6P7SBJ6</accession>
<keyword evidence="3" id="KW-1185">Reference proteome</keyword>
<dbReference type="GO" id="GO:0006302">
    <property type="term" value="P:double-strand break repair"/>
    <property type="evidence" value="ECO:0007669"/>
    <property type="project" value="UniProtKB-ARBA"/>
</dbReference>
<gene>
    <name evidence="4" type="primary">LOC115211036</name>
</gene>
<dbReference type="Gene3D" id="3.30.390.80">
    <property type="entry name" value="DNA repair protein Rad52/59/22"/>
    <property type="match status" value="1"/>
</dbReference>
<dbReference type="InterPro" id="IPR042525">
    <property type="entry name" value="Rad52_Rad59_Rad22_sf"/>
</dbReference>
<evidence type="ECO:0000259" key="2">
    <source>
        <dbReference type="PROSITE" id="PS50102"/>
    </source>
</evidence>
<dbReference type="PANTHER" id="PTHR31164:SF1">
    <property type="entry name" value="RAD52 MOTIF-CONTAINING PROTEIN 1"/>
    <property type="match status" value="1"/>
</dbReference>
<dbReference type="GO" id="GO:0006310">
    <property type="term" value="P:DNA recombination"/>
    <property type="evidence" value="ECO:0007669"/>
    <property type="project" value="UniProtKB-ARBA"/>
</dbReference>
<dbReference type="GO" id="GO:0005730">
    <property type="term" value="C:nucleolus"/>
    <property type="evidence" value="ECO:0007669"/>
    <property type="project" value="TreeGrafter"/>
</dbReference>
<dbReference type="InterPro" id="IPR040224">
    <property type="entry name" value="RDM1"/>
</dbReference>
<dbReference type="PANTHER" id="PTHR31164">
    <property type="entry name" value="RAD52 MOTIF-CONTAINING PROTEIN 1"/>
    <property type="match status" value="1"/>
</dbReference>
<keyword evidence="1" id="KW-0694">RNA-binding</keyword>
<dbReference type="Proteomes" id="UP000515154">
    <property type="component" value="Linkage group LG4"/>
</dbReference>
<dbReference type="PROSITE" id="PS50102">
    <property type="entry name" value="RRM"/>
    <property type="match status" value="1"/>
</dbReference>
<dbReference type="InterPro" id="IPR035979">
    <property type="entry name" value="RBD_domain_sf"/>
</dbReference>
<feature type="domain" description="RRM" evidence="2">
    <location>
        <begin position="17"/>
        <end position="118"/>
    </location>
</feature>
<dbReference type="Pfam" id="PF25517">
    <property type="entry name" value="DSRM_RDM1"/>
    <property type="match status" value="1"/>
</dbReference>
<dbReference type="AlphaFoldDB" id="A0A6P7SBJ6"/>